<evidence type="ECO:0008006" key="4">
    <source>
        <dbReference type="Google" id="ProtNLM"/>
    </source>
</evidence>
<comment type="caution">
    <text evidence="2">The sequence shown here is derived from an EMBL/GenBank/DDBJ whole genome shotgun (WGS) entry which is preliminary data.</text>
</comment>
<dbReference type="STRING" id="100884.GCA_000269565_03651"/>
<dbReference type="GO" id="GO:0030435">
    <property type="term" value="P:sporulation resulting in formation of a cellular spore"/>
    <property type="evidence" value="ECO:0007669"/>
    <property type="project" value="InterPro"/>
</dbReference>
<gene>
    <name evidence="2" type="ORF">HMPREF9488_03316</name>
</gene>
<evidence type="ECO:0000256" key="1">
    <source>
        <dbReference type="SAM" id="MobiDB-lite"/>
    </source>
</evidence>
<evidence type="ECO:0000313" key="3">
    <source>
        <dbReference type="Proteomes" id="UP000003157"/>
    </source>
</evidence>
<dbReference type="SUPFAM" id="SSF160537">
    <property type="entry name" value="SpoVG-like"/>
    <property type="match status" value="1"/>
</dbReference>
<dbReference type="AlphaFoldDB" id="E7GEE4"/>
<name>E7GEE4_9FIRM</name>
<organism evidence="2 3">
    <name type="scientific">Coprobacillus cateniformis</name>
    <dbReference type="NCBI Taxonomy" id="100884"/>
    <lineage>
        <taxon>Bacteria</taxon>
        <taxon>Bacillati</taxon>
        <taxon>Bacillota</taxon>
        <taxon>Erysipelotrichia</taxon>
        <taxon>Erysipelotrichales</taxon>
        <taxon>Coprobacillaceae</taxon>
        <taxon>Coprobacillus</taxon>
    </lineage>
</organism>
<dbReference type="InterPro" id="IPR036751">
    <property type="entry name" value="SpoVG_sf"/>
</dbReference>
<accession>E7GEE4</accession>
<dbReference type="Proteomes" id="UP000003157">
    <property type="component" value="Unassembled WGS sequence"/>
</dbReference>
<dbReference type="Gene3D" id="3.30.1120.40">
    <property type="entry name" value="Stage V sporulation protein G"/>
    <property type="match status" value="2"/>
</dbReference>
<dbReference type="RefSeq" id="WP_008790398.1">
    <property type="nucleotide sequence ID" value="NZ_AKCB01000004.1"/>
</dbReference>
<keyword evidence="3" id="KW-1185">Reference proteome</keyword>
<feature type="region of interest" description="Disordered" evidence="1">
    <location>
        <begin position="1"/>
        <end position="23"/>
    </location>
</feature>
<reference evidence="2 3" key="1">
    <citation type="submission" date="2010-12" db="EMBL/GenBank/DDBJ databases">
        <title>The Genome Sequence of Coprobacillus sp. strain 29_1.</title>
        <authorList>
            <consortium name="The Broad Institute Genome Sequencing Platform"/>
            <person name="Earl A."/>
            <person name="Ward D."/>
            <person name="Feldgarden M."/>
            <person name="Gevers D."/>
            <person name="Daigneault M."/>
            <person name="Sibley C.D."/>
            <person name="White A."/>
            <person name="Strauss J."/>
            <person name="Allen-Vercoe E."/>
            <person name="Young S.K."/>
            <person name="Zeng Q."/>
            <person name="Gargeya S."/>
            <person name="Fitzgerald M."/>
            <person name="Haas B."/>
            <person name="Abouelleil A."/>
            <person name="Alvarado L."/>
            <person name="Arachchi H.M."/>
            <person name="Berlin A."/>
            <person name="Brown A."/>
            <person name="Chapman S.B."/>
            <person name="Chen Z."/>
            <person name="Dunbar C."/>
            <person name="Freedman E."/>
            <person name="Gearin G."/>
            <person name="Gellesch M."/>
            <person name="Goldberg J."/>
            <person name="Griggs A."/>
            <person name="Gujja S."/>
            <person name="Heilman E."/>
            <person name="Heiman D."/>
            <person name="Howarth C."/>
            <person name="Larson L."/>
            <person name="Lui A."/>
            <person name="MacDonald P.J.P."/>
            <person name="Mehta T."/>
            <person name="Montmayeur A."/>
            <person name="Murphy C."/>
            <person name="Neiman D."/>
            <person name="Pearson M."/>
            <person name="Priest M."/>
            <person name="Roberts A."/>
            <person name="Saif S."/>
            <person name="Shea T."/>
            <person name="Shenoy N."/>
            <person name="Sisk P."/>
            <person name="Stolte C."/>
            <person name="Sykes S."/>
            <person name="White J."/>
            <person name="Yandava C."/>
            <person name="Nusbaum C."/>
            <person name="Birren B."/>
        </authorList>
    </citation>
    <scope>NUCLEOTIDE SEQUENCE [LARGE SCALE GENOMIC DNA]</scope>
    <source>
        <strain evidence="2 3">29_1</strain>
    </source>
</reference>
<protein>
    <recommendedName>
        <fullName evidence="4">SpoVG family protein</fullName>
    </recommendedName>
</protein>
<evidence type="ECO:0000313" key="2">
    <source>
        <dbReference type="EMBL" id="EFW03625.1"/>
    </source>
</evidence>
<dbReference type="GeneID" id="78231403"/>
<dbReference type="EMBL" id="ADKX01000046">
    <property type="protein sequence ID" value="EFW03625.1"/>
    <property type="molecule type" value="Genomic_DNA"/>
</dbReference>
<sequence>MASIKAKKAAATASKSTADKENPSVEVTFPRKVSFENNPTLVGFFSVTTEGLPLFGNVSLTEKEDDKFSIFFPYKKYQDKNGETQTQSYIHPISKEVRDRVQAAVVKAFEDTVEEKFVETEKDEMANALEENPTIIRFPTLRDVPTFEALVGNASFVTTEKMAMHDVELHHENGKYHLRFPSRRYQDANKEWKAAPHCGTFNTEAAKAITEAAVEAFKAEGLID</sequence>
<proteinExistence type="predicted"/>
<dbReference type="HOGENOM" id="CLU_1233316_0_0_9"/>